<feature type="domain" description="YDG" evidence="4">
    <location>
        <begin position="21"/>
        <end position="169"/>
    </location>
</feature>
<dbReference type="SUPFAM" id="SSF88697">
    <property type="entry name" value="PUA domain-like"/>
    <property type="match status" value="1"/>
</dbReference>
<organism evidence="5 6">
    <name type="scientific">Hypholoma sublateritium (strain FD-334 SS-4)</name>
    <dbReference type="NCBI Taxonomy" id="945553"/>
    <lineage>
        <taxon>Eukaryota</taxon>
        <taxon>Fungi</taxon>
        <taxon>Dikarya</taxon>
        <taxon>Basidiomycota</taxon>
        <taxon>Agaricomycotina</taxon>
        <taxon>Agaricomycetes</taxon>
        <taxon>Agaricomycetidae</taxon>
        <taxon>Agaricales</taxon>
        <taxon>Agaricineae</taxon>
        <taxon>Strophariaceae</taxon>
        <taxon>Hypholoma</taxon>
    </lineage>
</organism>
<dbReference type="InterPro" id="IPR003105">
    <property type="entry name" value="SRA_YDG"/>
</dbReference>
<dbReference type="EMBL" id="KN817528">
    <property type="protein sequence ID" value="KJA26204.1"/>
    <property type="molecule type" value="Genomic_DNA"/>
</dbReference>
<dbReference type="GO" id="GO:0016567">
    <property type="term" value="P:protein ubiquitination"/>
    <property type="evidence" value="ECO:0007669"/>
    <property type="project" value="TreeGrafter"/>
</dbReference>
<dbReference type="PROSITE" id="PS51015">
    <property type="entry name" value="YDG"/>
    <property type="match status" value="1"/>
</dbReference>
<feature type="region of interest" description="Disordered" evidence="3">
    <location>
        <begin position="197"/>
        <end position="232"/>
    </location>
</feature>
<gene>
    <name evidence="5" type="ORF">HYPSUDRAFT_36453</name>
</gene>
<dbReference type="InterPro" id="IPR015947">
    <property type="entry name" value="PUA-like_sf"/>
</dbReference>
<evidence type="ECO:0000256" key="3">
    <source>
        <dbReference type="SAM" id="MobiDB-lite"/>
    </source>
</evidence>
<evidence type="ECO:0000256" key="2">
    <source>
        <dbReference type="PROSITE-ProRule" id="PRU00358"/>
    </source>
</evidence>
<dbReference type="InterPro" id="IPR045134">
    <property type="entry name" value="UHRF1/2-like"/>
</dbReference>
<name>A0A0D2P5M7_HYPSF</name>
<dbReference type="GO" id="GO:0044027">
    <property type="term" value="P:negative regulation of gene expression via chromosomal CpG island methylation"/>
    <property type="evidence" value="ECO:0007669"/>
    <property type="project" value="TreeGrafter"/>
</dbReference>
<dbReference type="OrthoDB" id="2270193at2759"/>
<feature type="compositionally biased region" description="Basic and acidic residues" evidence="3">
    <location>
        <begin position="222"/>
        <end position="232"/>
    </location>
</feature>
<dbReference type="PANTHER" id="PTHR14140">
    <property type="entry name" value="E3 UBIQUITIN-PROTEIN LIGASE UHRF-RELATED"/>
    <property type="match status" value="1"/>
</dbReference>
<dbReference type="Gene3D" id="2.30.280.10">
    <property type="entry name" value="SRA-YDG"/>
    <property type="match status" value="1"/>
</dbReference>
<comment type="subcellular location">
    <subcellularLocation>
        <location evidence="2">Nucleus</location>
    </subcellularLocation>
</comment>
<proteinExistence type="predicted"/>
<dbReference type="GO" id="GO:0061630">
    <property type="term" value="F:ubiquitin protein ligase activity"/>
    <property type="evidence" value="ECO:0007669"/>
    <property type="project" value="TreeGrafter"/>
</dbReference>
<dbReference type="STRING" id="945553.A0A0D2P5M7"/>
<evidence type="ECO:0000313" key="6">
    <source>
        <dbReference type="Proteomes" id="UP000054270"/>
    </source>
</evidence>
<protein>
    <recommendedName>
        <fullName evidence="4">YDG domain-containing protein</fullName>
    </recommendedName>
</protein>
<dbReference type="InterPro" id="IPR036987">
    <property type="entry name" value="SRA-YDG_sf"/>
</dbReference>
<evidence type="ECO:0000256" key="1">
    <source>
        <dbReference type="ARBA" id="ARBA00023242"/>
    </source>
</evidence>
<dbReference type="AlphaFoldDB" id="A0A0D2P5M7"/>
<sequence>MPGFKGTAMKPAPGRNPCRFGEIPGFPVGSRWAGRRELCDAGVHAHLSNGIHGRTQQGAYSVVLSGGYEDDIDLGYEFTYTGQGGQGKRTKGIKWNNIQIADQEWTLGNLSLAISSRTKKPVRVIRGHTLNSAYAPAEGYQYDGLYTVQNAEMKKGKRGFAVCLFRFVRCPGQVPLSGPIATLPISYEELLDEKSTSKNKPDVLSCSKSPSRDSESTSSALEQEKHTFAPREKSVIGSLQFKKRAQVSSTTSEAVKCEKFDAGK</sequence>
<dbReference type="PANTHER" id="PTHR14140:SF27">
    <property type="entry name" value="OS04G0289800 PROTEIN"/>
    <property type="match status" value="1"/>
</dbReference>
<reference evidence="6" key="1">
    <citation type="submission" date="2014-04" db="EMBL/GenBank/DDBJ databases">
        <title>Evolutionary Origins and Diversification of the Mycorrhizal Mutualists.</title>
        <authorList>
            <consortium name="DOE Joint Genome Institute"/>
            <consortium name="Mycorrhizal Genomics Consortium"/>
            <person name="Kohler A."/>
            <person name="Kuo A."/>
            <person name="Nagy L.G."/>
            <person name="Floudas D."/>
            <person name="Copeland A."/>
            <person name="Barry K.W."/>
            <person name="Cichocki N."/>
            <person name="Veneault-Fourrey C."/>
            <person name="LaButti K."/>
            <person name="Lindquist E.A."/>
            <person name="Lipzen A."/>
            <person name="Lundell T."/>
            <person name="Morin E."/>
            <person name="Murat C."/>
            <person name="Riley R."/>
            <person name="Ohm R."/>
            <person name="Sun H."/>
            <person name="Tunlid A."/>
            <person name="Henrissat B."/>
            <person name="Grigoriev I.V."/>
            <person name="Hibbett D.S."/>
            <person name="Martin F."/>
        </authorList>
    </citation>
    <scope>NUCLEOTIDE SEQUENCE [LARGE SCALE GENOMIC DNA]</scope>
    <source>
        <strain evidence="6">FD-334 SS-4</strain>
    </source>
</reference>
<keyword evidence="6" id="KW-1185">Reference proteome</keyword>
<keyword evidence="1 2" id="KW-0539">Nucleus</keyword>
<evidence type="ECO:0000313" key="5">
    <source>
        <dbReference type="EMBL" id="KJA26204.1"/>
    </source>
</evidence>
<evidence type="ECO:0000259" key="4">
    <source>
        <dbReference type="PROSITE" id="PS51015"/>
    </source>
</evidence>
<dbReference type="Proteomes" id="UP000054270">
    <property type="component" value="Unassembled WGS sequence"/>
</dbReference>
<dbReference type="GO" id="GO:0005634">
    <property type="term" value="C:nucleus"/>
    <property type="evidence" value="ECO:0007669"/>
    <property type="project" value="UniProtKB-SubCell"/>
</dbReference>
<dbReference type="Pfam" id="PF02182">
    <property type="entry name" value="SAD_SRA"/>
    <property type="match status" value="1"/>
</dbReference>
<dbReference type="SMART" id="SM00466">
    <property type="entry name" value="SRA"/>
    <property type="match status" value="1"/>
</dbReference>
<accession>A0A0D2P5M7</accession>